<dbReference type="STRING" id="1049790.LEP1GSC047_2472"/>
<evidence type="ECO:0000256" key="1">
    <source>
        <dbReference type="SAM" id="MobiDB-lite"/>
    </source>
</evidence>
<gene>
    <name evidence="2" type="ORF">LEP1GSC047_2472</name>
</gene>
<comment type="caution">
    <text evidence="2">The sequence shown here is derived from an EMBL/GenBank/DDBJ whole genome shotgun (WGS) entry which is preliminary data.</text>
</comment>
<dbReference type="EMBL" id="AHMM02000006">
    <property type="protein sequence ID" value="EQA38704.1"/>
    <property type="molecule type" value="Genomic_DNA"/>
</dbReference>
<sequence>MLPLSQKPDLKSSFLLAGKTNRRSRNTEAVRRSRDSRTSSSTDSNAGKNKTE</sequence>
<accession>V6I0B1</accession>
<dbReference type="Proteomes" id="UP000018719">
    <property type="component" value="Unassembled WGS sequence"/>
</dbReference>
<feature type="compositionally biased region" description="Basic and acidic residues" evidence="1">
    <location>
        <begin position="25"/>
        <end position="37"/>
    </location>
</feature>
<reference evidence="2 3" key="1">
    <citation type="submission" date="2013-05" db="EMBL/GenBank/DDBJ databases">
        <authorList>
            <person name="Harkins D.M."/>
            <person name="Durkin A.S."/>
            <person name="Brinkac L.M."/>
            <person name="Haft D.H."/>
            <person name="Selengut J.D."/>
            <person name="Sanka R."/>
            <person name="DePew J."/>
            <person name="Purushe J."/>
            <person name="Hartskeerl R.A."/>
            <person name="Ahmed A."/>
            <person name="van der Linden H."/>
            <person name="Goris M.G.A."/>
            <person name="Vinetz J.M."/>
            <person name="Sutton G.G."/>
            <person name="Nierman W.C."/>
            <person name="Fouts D.E."/>
        </authorList>
    </citation>
    <scope>NUCLEOTIDE SEQUENCE [LARGE SCALE GENOMIC DNA]</scope>
    <source>
        <strain evidence="2 3">10</strain>
    </source>
</reference>
<proteinExistence type="predicted"/>
<name>V6I0B1_9LEPT</name>
<protein>
    <submittedName>
        <fullName evidence="2">Uncharacterized protein</fullName>
    </submittedName>
</protein>
<evidence type="ECO:0000313" key="2">
    <source>
        <dbReference type="EMBL" id="EQA38704.1"/>
    </source>
</evidence>
<organism evidence="2 3">
    <name type="scientific">Leptospira inadai serovar Lyme str. 10</name>
    <dbReference type="NCBI Taxonomy" id="1049790"/>
    <lineage>
        <taxon>Bacteria</taxon>
        <taxon>Pseudomonadati</taxon>
        <taxon>Spirochaetota</taxon>
        <taxon>Spirochaetia</taxon>
        <taxon>Leptospirales</taxon>
        <taxon>Leptospiraceae</taxon>
        <taxon>Leptospira</taxon>
    </lineage>
</organism>
<feature type="region of interest" description="Disordered" evidence="1">
    <location>
        <begin position="1"/>
        <end position="52"/>
    </location>
</feature>
<dbReference type="AlphaFoldDB" id="V6I0B1"/>
<evidence type="ECO:0000313" key="3">
    <source>
        <dbReference type="Proteomes" id="UP000018719"/>
    </source>
</evidence>